<evidence type="ECO:0000256" key="1">
    <source>
        <dbReference type="SAM" id="Phobius"/>
    </source>
</evidence>
<evidence type="ECO:0000313" key="2">
    <source>
        <dbReference type="EMBL" id="MBD8893430.1"/>
    </source>
</evidence>
<keyword evidence="1" id="KW-1133">Transmembrane helix</keyword>
<dbReference type="Proteomes" id="UP000632063">
    <property type="component" value="Unassembled WGS sequence"/>
</dbReference>
<feature type="transmembrane region" description="Helical" evidence="1">
    <location>
        <begin position="123"/>
        <end position="147"/>
    </location>
</feature>
<proteinExistence type="predicted"/>
<reference evidence="2 3" key="2">
    <citation type="journal article" date="2021" name="Int. J. Syst. Evol. Microbiol.">
        <title>Roseibium litorale sp. nov., isolated from a tidal flat sediment and proposal for the reclassification of Labrenzia polysiphoniae as Roseibium polysiphoniae comb. nov.</title>
        <authorList>
            <person name="Liu Y."/>
            <person name="Pei T."/>
            <person name="Du J."/>
            <person name="Chao M."/>
            <person name="Deng M.R."/>
            <person name="Zhu H."/>
        </authorList>
    </citation>
    <scope>NUCLEOTIDE SEQUENCE [LARGE SCALE GENOMIC DNA]</scope>
    <source>
        <strain evidence="2 3">4C16A</strain>
    </source>
</reference>
<feature type="transmembrane region" description="Helical" evidence="1">
    <location>
        <begin position="167"/>
        <end position="188"/>
    </location>
</feature>
<evidence type="ECO:0008006" key="4">
    <source>
        <dbReference type="Google" id="ProtNLM"/>
    </source>
</evidence>
<keyword evidence="3" id="KW-1185">Reference proteome</keyword>
<sequence length="199" mass="23278">MKEDKWAKFRPFEGNEYPEFYIFVNLYLFGTIAINFEILSYLYFNYYDYDISNNFAIEYMMRNYEFFRIRSEDMACLGGSYLFGYQFSFLYYILLLPINILVFYIAYLLSWKRNGEMVSAGEDAVIGLCAWMGILAFLVYPVFVWLVELCGEKYPGGSIQLVGYSGILLVSVILPISAYLLNGPLIYLTKKISMICRKE</sequence>
<protein>
    <recommendedName>
        <fullName evidence="4">G-protein coupled receptors family 1 profile domain-containing protein</fullName>
    </recommendedName>
</protein>
<keyword evidence="1" id="KW-0472">Membrane</keyword>
<gene>
    <name evidence="2" type="ORF">IG616_17940</name>
</gene>
<keyword evidence="1" id="KW-0812">Transmembrane</keyword>
<reference evidence="3" key="1">
    <citation type="submission" date="2020-09" db="EMBL/GenBank/DDBJ databases">
        <title>The genome sequence of strain Labrenzia suaedae 4C16A.</title>
        <authorList>
            <person name="Liu Y."/>
        </authorList>
    </citation>
    <scope>NUCLEOTIDE SEQUENCE [LARGE SCALE GENOMIC DNA]</scope>
    <source>
        <strain evidence="3">4C16A</strain>
    </source>
</reference>
<feature type="transmembrane region" description="Helical" evidence="1">
    <location>
        <begin position="89"/>
        <end position="111"/>
    </location>
</feature>
<name>A0ABR9CRC8_9HYPH</name>
<comment type="caution">
    <text evidence="2">The sequence shown here is derived from an EMBL/GenBank/DDBJ whole genome shotgun (WGS) entry which is preliminary data.</text>
</comment>
<accession>A0ABR9CRC8</accession>
<feature type="transmembrane region" description="Helical" evidence="1">
    <location>
        <begin position="20"/>
        <end position="44"/>
    </location>
</feature>
<organism evidence="2 3">
    <name type="scientific">Roseibium litorale</name>
    <dbReference type="NCBI Taxonomy" id="2803841"/>
    <lineage>
        <taxon>Bacteria</taxon>
        <taxon>Pseudomonadati</taxon>
        <taxon>Pseudomonadota</taxon>
        <taxon>Alphaproteobacteria</taxon>
        <taxon>Hyphomicrobiales</taxon>
        <taxon>Stappiaceae</taxon>
        <taxon>Roseibium</taxon>
    </lineage>
</organism>
<dbReference type="RefSeq" id="WP_192149559.1">
    <property type="nucleotide sequence ID" value="NZ_JACYXI010000013.1"/>
</dbReference>
<dbReference type="EMBL" id="JACYXI010000013">
    <property type="protein sequence ID" value="MBD8893430.1"/>
    <property type="molecule type" value="Genomic_DNA"/>
</dbReference>
<evidence type="ECO:0000313" key="3">
    <source>
        <dbReference type="Proteomes" id="UP000632063"/>
    </source>
</evidence>